<protein>
    <submittedName>
        <fullName evidence="2">Uncharacterized protein</fullName>
    </submittedName>
</protein>
<accession>A0A6B8RC17</accession>
<feature type="transmembrane region" description="Helical" evidence="1">
    <location>
        <begin position="114"/>
        <end position="134"/>
    </location>
</feature>
<dbReference type="EMBL" id="CP034235">
    <property type="protein sequence ID" value="QGQ93444.1"/>
    <property type="molecule type" value="Genomic_DNA"/>
</dbReference>
<dbReference type="KEGG" id="ppsc:EHS13_00125"/>
<feature type="transmembrane region" description="Helical" evidence="1">
    <location>
        <begin position="90"/>
        <end position="108"/>
    </location>
</feature>
<keyword evidence="1" id="KW-0472">Membrane</keyword>
<proteinExistence type="predicted"/>
<dbReference type="OrthoDB" id="9816425at2"/>
<evidence type="ECO:0000256" key="1">
    <source>
        <dbReference type="SAM" id="Phobius"/>
    </source>
</evidence>
<organism evidence="2 3">
    <name type="scientific">Paenibacillus psychroresistens</name>
    <dbReference type="NCBI Taxonomy" id="1778678"/>
    <lineage>
        <taxon>Bacteria</taxon>
        <taxon>Bacillati</taxon>
        <taxon>Bacillota</taxon>
        <taxon>Bacilli</taxon>
        <taxon>Bacillales</taxon>
        <taxon>Paenibacillaceae</taxon>
        <taxon>Paenibacillus</taxon>
    </lineage>
</organism>
<keyword evidence="1" id="KW-0812">Transmembrane</keyword>
<gene>
    <name evidence="2" type="ORF">EHS13_00125</name>
</gene>
<keyword evidence="3" id="KW-1185">Reference proteome</keyword>
<reference evidence="3" key="1">
    <citation type="submission" date="2018-11" db="EMBL/GenBank/DDBJ databases">
        <title>Complete genome sequence of Paenibacillus sp. ML311-T8.</title>
        <authorList>
            <person name="Nam Y.-D."/>
            <person name="Kang J."/>
            <person name="Chung W.-H."/>
            <person name="Park Y.S."/>
        </authorList>
    </citation>
    <scope>NUCLEOTIDE SEQUENCE [LARGE SCALE GENOMIC DNA]</scope>
    <source>
        <strain evidence="3">ML311-T8</strain>
    </source>
</reference>
<dbReference type="Proteomes" id="UP000426246">
    <property type="component" value="Chromosome"/>
</dbReference>
<evidence type="ECO:0000313" key="2">
    <source>
        <dbReference type="EMBL" id="QGQ93444.1"/>
    </source>
</evidence>
<dbReference type="InterPro" id="IPR047928">
    <property type="entry name" value="Perm_prefix_1"/>
</dbReference>
<name>A0A6B8RC17_9BACL</name>
<evidence type="ECO:0000313" key="3">
    <source>
        <dbReference type="Proteomes" id="UP000426246"/>
    </source>
</evidence>
<dbReference type="RefSeq" id="WP_155698234.1">
    <property type="nucleotide sequence ID" value="NZ_CP034235.1"/>
</dbReference>
<dbReference type="NCBIfam" id="NF038403">
    <property type="entry name" value="perm_prefix_1"/>
    <property type="match status" value="1"/>
</dbReference>
<dbReference type="AlphaFoldDB" id="A0A6B8RC17"/>
<keyword evidence="1" id="KW-1133">Transmembrane helix</keyword>
<sequence length="144" mass="16573">MPKNQSNQEFENYLDKITGSLSLNIDEKNELKEEWLQHLVDSKDHFVQKGMKEQEAIDQAMKQFGGVDQLQSELKRNMASLRNMHFLKELVIWTICLMAASVGPSIFTGETFQVSYLTVAVCLLFCCYGIYHIMINVETISLFL</sequence>